<dbReference type="RefSeq" id="WP_007905409.1">
    <property type="nucleotide sequence ID" value="NZ_ADVG01000001.1"/>
</dbReference>
<evidence type="ECO:0000256" key="5">
    <source>
        <dbReference type="ARBA" id="ARBA00022598"/>
    </source>
</evidence>
<evidence type="ECO:0000259" key="11">
    <source>
        <dbReference type="Pfam" id="PF17956"/>
    </source>
</evidence>
<evidence type="ECO:0000256" key="7">
    <source>
        <dbReference type="ARBA" id="ARBA00022679"/>
    </source>
</evidence>
<comment type="catalytic activity">
    <reaction evidence="8 9">
        <text>5-phospho-alpha-D-ribose 1-diphosphate + nicotinate + ATP + H2O = nicotinate beta-D-ribonucleotide + ADP + phosphate + diphosphate</text>
        <dbReference type="Rhea" id="RHEA:36163"/>
        <dbReference type="ChEBI" id="CHEBI:15377"/>
        <dbReference type="ChEBI" id="CHEBI:30616"/>
        <dbReference type="ChEBI" id="CHEBI:32544"/>
        <dbReference type="ChEBI" id="CHEBI:33019"/>
        <dbReference type="ChEBI" id="CHEBI:43474"/>
        <dbReference type="ChEBI" id="CHEBI:57502"/>
        <dbReference type="ChEBI" id="CHEBI:58017"/>
        <dbReference type="ChEBI" id="CHEBI:456216"/>
        <dbReference type="EC" id="6.3.4.21"/>
    </reaction>
</comment>
<comment type="PTM">
    <text evidence="9">Transiently phosphorylated on a His residue during the reaction cycle. Phosphorylation strongly increases the affinity for substrates and increases the rate of nicotinate D-ribonucleotide production. Dephosphorylation regenerates the low-affinity form of the enzyme, leading to product release.</text>
</comment>
<dbReference type="Pfam" id="PF17767">
    <property type="entry name" value="NAPRTase_N"/>
    <property type="match status" value="1"/>
</dbReference>
<name>D6TI25_KTERA</name>
<dbReference type="NCBIfam" id="TIGR01513">
    <property type="entry name" value="NAPRTase_put"/>
    <property type="match status" value="1"/>
</dbReference>
<dbReference type="PIRSF" id="PIRSF000484">
    <property type="entry name" value="NAPRT"/>
    <property type="match status" value="1"/>
</dbReference>
<dbReference type="Gene3D" id="3.20.20.70">
    <property type="entry name" value="Aldolase class I"/>
    <property type="match status" value="1"/>
</dbReference>
<dbReference type="InterPro" id="IPR007229">
    <property type="entry name" value="Nic_PRibTrfase-Fam"/>
</dbReference>
<dbReference type="STRING" id="485913.Krac_10609"/>
<dbReference type="FunCoup" id="D6TI25">
    <property type="interactions" value="264"/>
</dbReference>
<keyword evidence="12" id="KW-0328">Glycosyltransferase</keyword>
<keyword evidence="13" id="KW-1185">Reference proteome</keyword>
<comment type="similarity">
    <text evidence="2 9">Belongs to the NAPRTase family.</text>
</comment>
<feature type="domain" description="Nicotinate phosphoribosyltransferase C-terminal" evidence="11">
    <location>
        <begin position="389"/>
        <end position="451"/>
    </location>
</feature>
<dbReference type="UniPathway" id="UPA00253">
    <property type="reaction ID" value="UER00457"/>
</dbReference>
<dbReference type="OrthoDB" id="9770610at2"/>
<dbReference type="PANTHER" id="PTHR11098">
    <property type="entry name" value="NICOTINATE PHOSPHORIBOSYLTRANSFERASE"/>
    <property type="match status" value="1"/>
</dbReference>
<dbReference type="eggNOG" id="COG1488">
    <property type="taxonomic scope" value="Bacteria"/>
</dbReference>
<comment type="caution">
    <text evidence="12">The sequence shown here is derived from an EMBL/GenBank/DDBJ whole genome shotgun (WGS) entry which is preliminary data.</text>
</comment>
<dbReference type="InterPro" id="IPR013785">
    <property type="entry name" value="Aldolase_TIM"/>
</dbReference>
<comment type="pathway">
    <text evidence="1 9">Cofactor biosynthesis; NAD(+) biosynthesis; nicotinate D-ribonucleotide from nicotinate: step 1/1.</text>
</comment>
<keyword evidence="4" id="KW-0597">Phosphoprotein</keyword>
<evidence type="ECO:0000256" key="3">
    <source>
        <dbReference type="ARBA" id="ARBA00013236"/>
    </source>
</evidence>
<dbReference type="Pfam" id="PF17956">
    <property type="entry name" value="NAPRTase_C"/>
    <property type="match status" value="1"/>
</dbReference>
<dbReference type="PANTHER" id="PTHR11098:SF1">
    <property type="entry name" value="NICOTINATE PHOSPHORIBOSYLTRANSFERASE"/>
    <property type="match status" value="1"/>
</dbReference>
<accession>D6TI25</accession>
<evidence type="ECO:0000313" key="13">
    <source>
        <dbReference type="Proteomes" id="UP000004508"/>
    </source>
</evidence>
<dbReference type="NCBIfam" id="NF009131">
    <property type="entry name" value="PRK12484.1"/>
    <property type="match status" value="1"/>
</dbReference>
<dbReference type="Gene3D" id="3.20.140.10">
    <property type="entry name" value="nicotinate phosphoribosyltransferase"/>
    <property type="match status" value="1"/>
</dbReference>
<evidence type="ECO:0000256" key="2">
    <source>
        <dbReference type="ARBA" id="ARBA00010897"/>
    </source>
</evidence>
<dbReference type="Proteomes" id="UP000004508">
    <property type="component" value="Unassembled WGS sequence"/>
</dbReference>
<dbReference type="SUPFAM" id="SSF51690">
    <property type="entry name" value="Nicotinate/Quinolinate PRTase C-terminal domain-like"/>
    <property type="match status" value="1"/>
</dbReference>
<dbReference type="GO" id="GO:0004516">
    <property type="term" value="F:nicotinate phosphoribosyltransferase activity"/>
    <property type="evidence" value="ECO:0007669"/>
    <property type="project" value="UniProtKB-UniRule"/>
</dbReference>
<proteinExistence type="inferred from homology"/>
<dbReference type="InterPro" id="IPR040727">
    <property type="entry name" value="NAPRTase_N"/>
</dbReference>
<dbReference type="GO" id="GO:0005829">
    <property type="term" value="C:cytosol"/>
    <property type="evidence" value="ECO:0007669"/>
    <property type="project" value="TreeGrafter"/>
</dbReference>
<dbReference type="EMBL" id="ADVG01000001">
    <property type="protein sequence ID" value="EFH89082.1"/>
    <property type="molecule type" value="Genomic_DNA"/>
</dbReference>
<keyword evidence="7 9" id="KW-0808">Transferase</keyword>
<evidence type="ECO:0000313" key="12">
    <source>
        <dbReference type="EMBL" id="EFH89082.1"/>
    </source>
</evidence>
<keyword evidence="5 9" id="KW-0436">Ligase</keyword>
<gene>
    <name evidence="12" type="ORF">Krac_10609</name>
</gene>
<evidence type="ECO:0000256" key="1">
    <source>
        <dbReference type="ARBA" id="ARBA00004952"/>
    </source>
</evidence>
<evidence type="ECO:0000256" key="9">
    <source>
        <dbReference type="RuleBase" id="RU365100"/>
    </source>
</evidence>
<evidence type="ECO:0000256" key="4">
    <source>
        <dbReference type="ARBA" id="ARBA00022553"/>
    </source>
</evidence>
<reference evidence="12 13" key="1">
    <citation type="journal article" date="2011" name="Stand. Genomic Sci.">
        <title>Non-contiguous finished genome sequence and contextual data of the filamentous soil bacterium Ktedonobacter racemifer type strain (SOSP1-21).</title>
        <authorList>
            <person name="Chang Y.J."/>
            <person name="Land M."/>
            <person name="Hauser L."/>
            <person name="Chertkov O."/>
            <person name="Del Rio T.G."/>
            <person name="Nolan M."/>
            <person name="Copeland A."/>
            <person name="Tice H."/>
            <person name="Cheng J.F."/>
            <person name="Lucas S."/>
            <person name="Han C."/>
            <person name="Goodwin L."/>
            <person name="Pitluck S."/>
            <person name="Ivanova N."/>
            <person name="Ovchinikova G."/>
            <person name="Pati A."/>
            <person name="Chen A."/>
            <person name="Palaniappan K."/>
            <person name="Mavromatis K."/>
            <person name="Liolios K."/>
            <person name="Brettin T."/>
            <person name="Fiebig A."/>
            <person name="Rohde M."/>
            <person name="Abt B."/>
            <person name="Goker M."/>
            <person name="Detter J.C."/>
            <person name="Woyke T."/>
            <person name="Bristow J."/>
            <person name="Eisen J.A."/>
            <person name="Markowitz V."/>
            <person name="Hugenholtz P."/>
            <person name="Kyrpides N.C."/>
            <person name="Klenk H.P."/>
            <person name="Lapidus A."/>
        </authorList>
    </citation>
    <scope>NUCLEOTIDE SEQUENCE [LARGE SCALE GENOMIC DNA]</scope>
    <source>
        <strain evidence="13">DSM 44963</strain>
    </source>
</reference>
<feature type="domain" description="Nicotinate phosphoribosyltransferase N-terminal" evidence="10">
    <location>
        <begin position="12"/>
        <end position="132"/>
    </location>
</feature>
<evidence type="ECO:0000256" key="6">
    <source>
        <dbReference type="ARBA" id="ARBA00022642"/>
    </source>
</evidence>
<dbReference type="SUPFAM" id="SSF54675">
    <property type="entry name" value="Nicotinate/Quinolinate PRTase N-terminal domain-like"/>
    <property type="match status" value="1"/>
</dbReference>
<sequence>MNRRAPNYHPGLMSDMYHPDSAYVSWRTGYNGLTTFDLYTRTAPFGGTYMLVAGLEAALEFVQAFRYSDKELEFLARIRDYDASFLDELAQTRFTGEILALPEGSIAFPNEPIMRVTAPFREAILLEAGLLQSMGLSTLIATKASRIVYAAEKGRTRRVAEFAFRRAQEPMTVARASYIGGCASTSLLNAAYEYRLPATGTVPHALIEMFPTEEESFYAIAEAYNRYTLLLDTYDARAAIHKAIEVALRTQETMGHTLAAVRLDSGDLASDSIYIREQLDKAGLHSVRILASGDLDEWKISELLEAGATIDSFGIGTTLGYGAGSVERGIAGGSLGTVYKEVWYVDESGTEYPKMKIAGAKSTWPGKKEIYRHPNWEEDVIQLSHEPHPEGYQRLLRPVVRNGEIIPGSLPPLSEIRELAQQNLEALPARYRALAPEQPYPVRFSDGLQSLRKQAARLIGVDLD</sequence>
<dbReference type="InterPro" id="IPR006405">
    <property type="entry name" value="Nic_PRibTrfase_pncB"/>
</dbReference>
<comment type="function">
    <text evidence="9">Catalyzes the first step in the biosynthesis of NAD from nicotinic acid, the ATP-dependent synthesis of beta-nicotinate D-ribonucleotide from nicotinate and 5-phospho-D-ribose 1-phosphate.</text>
</comment>
<dbReference type="EC" id="6.3.4.21" evidence="3 9"/>
<evidence type="ECO:0000259" key="10">
    <source>
        <dbReference type="Pfam" id="PF17767"/>
    </source>
</evidence>
<protein>
    <recommendedName>
        <fullName evidence="3 9">Nicotinate phosphoribosyltransferase</fullName>
        <ecNumber evidence="3 9">6.3.4.21</ecNumber>
    </recommendedName>
</protein>
<dbReference type="GO" id="GO:0016757">
    <property type="term" value="F:glycosyltransferase activity"/>
    <property type="evidence" value="ECO:0007669"/>
    <property type="project" value="UniProtKB-KW"/>
</dbReference>
<organism evidence="12 13">
    <name type="scientific">Ktedonobacter racemifer DSM 44963</name>
    <dbReference type="NCBI Taxonomy" id="485913"/>
    <lineage>
        <taxon>Bacteria</taxon>
        <taxon>Bacillati</taxon>
        <taxon>Chloroflexota</taxon>
        <taxon>Ktedonobacteria</taxon>
        <taxon>Ktedonobacterales</taxon>
        <taxon>Ktedonobacteraceae</taxon>
        <taxon>Ktedonobacter</taxon>
    </lineage>
</organism>
<dbReference type="InParanoid" id="D6TI25"/>
<keyword evidence="6 9" id="KW-0662">Pyridine nucleotide biosynthesis</keyword>
<dbReference type="InterPro" id="IPR041619">
    <property type="entry name" value="NAPRTase_C"/>
</dbReference>
<dbReference type="GO" id="GO:0034355">
    <property type="term" value="P:NAD+ biosynthetic process via the salvage pathway"/>
    <property type="evidence" value="ECO:0007669"/>
    <property type="project" value="TreeGrafter"/>
</dbReference>
<dbReference type="InterPro" id="IPR036068">
    <property type="entry name" value="Nicotinate_pribotase-like_C"/>
</dbReference>
<evidence type="ECO:0000256" key="8">
    <source>
        <dbReference type="ARBA" id="ARBA00048668"/>
    </source>
</evidence>
<dbReference type="AlphaFoldDB" id="D6TI25"/>